<evidence type="ECO:0000313" key="5">
    <source>
        <dbReference type="Proteomes" id="UP000003477"/>
    </source>
</evidence>
<comment type="caution">
    <text evidence="4">The sequence shown here is derived from an EMBL/GenBank/DDBJ whole genome shotgun (WGS) entry which is preliminary data.</text>
</comment>
<protein>
    <submittedName>
        <fullName evidence="4">GCN5-related N-acetyltransferase</fullName>
    </submittedName>
</protein>
<keyword evidence="1 4" id="KW-0808">Transferase</keyword>
<dbReference type="CDD" id="cd04301">
    <property type="entry name" value="NAT_SF"/>
    <property type="match status" value="1"/>
</dbReference>
<dbReference type="PATRIC" id="fig|423471.3.peg.4651"/>
<keyword evidence="2" id="KW-0012">Acyltransferase</keyword>
<gene>
    <name evidence="4" type="ORF">CWATWH0003_4962</name>
</gene>
<dbReference type="RefSeq" id="WP_007307693.1">
    <property type="nucleotide sequence ID" value="NZ_AESD01000738.1"/>
</dbReference>
<evidence type="ECO:0000256" key="1">
    <source>
        <dbReference type="ARBA" id="ARBA00022679"/>
    </source>
</evidence>
<dbReference type="InterPro" id="IPR000182">
    <property type="entry name" value="GNAT_dom"/>
</dbReference>
<dbReference type="Proteomes" id="UP000003477">
    <property type="component" value="Unassembled WGS sequence"/>
</dbReference>
<dbReference type="Gene3D" id="3.40.630.30">
    <property type="match status" value="1"/>
</dbReference>
<dbReference type="SUPFAM" id="SSF55729">
    <property type="entry name" value="Acyl-CoA N-acyltransferases (Nat)"/>
    <property type="match status" value="1"/>
</dbReference>
<dbReference type="InterPro" id="IPR016181">
    <property type="entry name" value="Acyl_CoA_acyltransferase"/>
</dbReference>
<evidence type="ECO:0000259" key="3">
    <source>
        <dbReference type="PROSITE" id="PS51186"/>
    </source>
</evidence>
<dbReference type="InterPro" id="IPR050832">
    <property type="entry name" value="Bact_Acetyltransf"/>
</dbReference>
<dbReference type="GO" id="GO:0016747">
    <property type="term" value="F:acyltransferase activity, transferring groups other than amino-acyl groups"/>
    <property type="evidence" value="ECO:0007669"/>
    <property type="project" value="InterPro"/>
</dbReference>
<sequence length="157" mass="17686">MAKPESMNIRLVQGEDVETLFEIRTSVKENYQSRQEIAKLGITPASVAKMLDKECCAWIAEVKSQPVGFSIANLTEKTILGLFVLPEFENQGIGRALMEITEDWFKKQGIKEISLLTGNDPTFRAYGFYLHLGWTAVGLETEGVMKGEMKFARNLTY</sequence>
<dbReference type="Pfam" id="PF00583">
    <property type="entry name" value="Acetyltransf_1"/>
    <property type="match status" value="1"/>
</dbReference>
<dbReference type="AlphaFoldDB" id="G5JC01"/>
<dbReference type="PANTHER" id="PTHR43877:SF1">
    <property type="entry name" value="ACETYLTRANSFERASE"/>
    <property type="match status" value="1"/>
</dbReference>
<dbReference type="PROSITE" id="PS51186">
    <property type="entry name" value="GNAT"/>
    <property type="match status" value="1"/>
</dbReference>
<dbReference type="PANTHER" id="PTHR43877">
    <property type="entry name" value="AMINOALKYLPHOSPHONATE N-ACETYLTRANSFERASE-RELATED-RELATED"/>
    <property type="match status" value="1"/>
</dbReference>
<accession>G5JC01</accession>
<evidence type="ECO:0000256" key="2">
    <source>
        <dbReference type="ARBA" id="ARBA00023315"/>
    </source>
</evidence>
<organism evidence="4 5">
    <name type="scientific">Crocosphaera watsonii WH 0003</name>
    <dbReference type="NCBI Taxonomy" id="423471"/>
    <lineage>
        <taxon>Bacteria</taxon>
        <taxon>Bacillati</taxon>
        <taxon>Cyanobacteriota</taxon>
        <taxon>Cyanophyceae</taxon>
        <taxon>Oscillatoriophycideae</taxon>
        <taxon>Chroococcales</taxon>
        <taxon>Aphanothecaceae</taxon>
        <taxon>Crocosphaera</taxon>
    </lineage>
</organism>
<name>G5JC01_CROWT</name>
<proteinExistence type="predicted"/>
<evidence type="ECO:0000313" key="4">
    <source>
        <dbReference type="EMBL" id="EHJ10275.1"/>
    </source>
</evidence>
<reference evidence="4 5" key="1">
    <citation type="journal article" date="2011" name="Front. Microbiol.">
        <title>Two Strains of Crocosphaera watsonii with Highly Conserved Genomes are Distinguished by Strain-Specific Features.</title>
        <authorList>
            <person name="Bench S.R."/>
            <person name="Ilikchyan I.N."/>
            <person name="Tripp H.J."/>
            <person name="Zehr J.P."/>
        </authorList>
    </citation>
    <scope>NUCLEOTIDE SEQUENCE [LARGE SCALE GENOMIC DNA]</scope>
    <source>
        <strain evidence="4 5">WH 0003</strain>
    </source>
</reference>
<dbReference type="EMBL" id="AESD01000738">
    <property type="protein sequence ID" value="EHJ10275.1"/>
    <property type="molecule type" value="Genomic_DNA"/>
</dbReference>
<dbReference type="GeneID" id="88768320"/>
<feature type="domain" description="N-acetyltransferase" evidence="3">
    <location>
        <begin position="7"/>
        <end position="156"/>
    </location>
</feature>